<dbReference type="SUPFAM" id="SSF118290">
    <property type="entry name" value="WRKY DNA-binding domain"/>
    <property type="match status" value="2"/>
</dbReference>
<feature type="region of interest" description="Disordered" evidence="10">
    <location>
        <begin position="195"/>
        <end position="229"/>
    </location>
</feature>
<evidence type="ECO:0000256" key="10">
    <source>
        <dbReference type="SAM" id="MobiDB-lite"/>
    </source>
</evidence>
<evidence type="ECO:0000256" key="9">
    <source>
        <dbReference type="ARBA" id="ARBA00061157"/>
    </source>
</evidence>
<dbReference type="FunFam" id="2.20.25.80:FF:000003">
    <property type="entry name" value="WRKY transcription factor 57"/>
    <property type="match status" value="1"/>
</dbReference>
<evidence type="ECO:0000256" key="4">
    <source>
        <dbReference type="ARBA" id="ARBA00022833"/>
    </source>
</evidence>
<evidence type="ECO:0000256" key="7">
    <source>
        <dbReference type="ARBA" id="ARBA00023163"/>
    </source>
</evidence>
<feature type="region of interest" description="Disordered" evidence="10">
    <location>
        <begin position="116"/>
        <end position="173"/>
    </location>
</feature>
<evidence type="ECO:0000256" key="2">
    <source>
        <dbReference type="ARBA" id="ARBA00022723"/>
    </source>
</evidence>
<dbReference type="InterPro" id="IPR044810">
    <property type="entry name" value="WRKY_plant"/>
</dbReference>
<keyword evidence="6" id="KW-0238">DNA-binding</keyword>
<dbReference type="GO" id="GO:0003700">
    <property type="term" value="F:DNA-binding transcription factor activity"/>
    <property type="evidence" value="ECO:0007669"/>
    <property type="project" value="InterPro"/>
</dbReference>
<evidence type="ECO:0000259" key="11">
    <source>
        <dbReference type="PROSITE" id="PS50811"/>
    </source>
</evidence>
<reference evidence="12" key="1">
    <citation type="submission" date="2020-06" db="EMBL/GenBank/DDBJ databases">
        <authorList>
            <person name="Li T."/>
            <person name="Hu X."/>
            <person name="Zhang T."/>
            <person name="Song X."/>
            <person name="Zhang H."/>
            <person name="Dai N."/>
            <person name="Sheng W."/>
            <person name="Hou X."/>
            <person name="Wei L."/>
        </authorList>
    </citation>
    <scope>NUCLEOTIDE SEQUENCE</scope>
    <source>
        <strain evidence="12">KEN8</strain>
        <tissue evidence="12">Leaf</tissue>
    </source>
</reference>
<dbReference type="Pfam" id="PF03106">
    <property type="entry name" value="WRKY"/>
    <property type="match status" value="2"/>
</dbReference>
<comment type="subcellular location">
    <subcellularLocation>
        <location evidence="1">Nucleus</location>
    </subcellularLocation>
</comment>
<feature type="region of interest" description="Disordered" evidence="10">
    <location>
        <begin position="385"/>
        <end position="415"/>
    </location>
</feature>
<reference evidence="12" key="2">
    <citation type="journal article" date="2024" name="Plant">
        <title>Genomic evolution and insights into agronomic trait innovations of Sesamum species.</title>
        <authorList>
            <person name="Miao H."/>
            <person name="Wang L."/>
            <person name="Qu L."/>
            <person name="Liu H."/>
            <person name="Sun Y."/>
            <person name="Le M."/>
            <person name="Wang Q."/>
            <person name="Wei S."/>
            <person name="Zheng Y."/>
            <person name="Lin W."/>
            <person name="Duan Y."/>
            <person name="Cao H."/>
            <person name="Xiong S."/>
            <person name="Wang X."/>
            <person name="Wei L."/>
            <person name="Li C."/>
            <person name="Ma Q."/>
            <person name="Ju M."/>
            <person name="Zhao R."/>
            <person name="Li G."/>
            <person name="Mu C."/>
            <person name="Tian Q."/>
            <person name="Mei H."/>
            <person name="Zhang T."/>
            <person name="Gao T."/>
            <person name="Zhang H."/>
        </authorList>
    </citation>
    <scope>NUCLEOTIDE SEQUENCE</scope>
    <source>
        <strain evidence="12">KEN8</strain>
    </source>
</reference>
<feature type="region of interest" description="Disordered" evidence="10">
    <location>
        <begin position="313"/>
        <end position="349"/>
    </location>
</feature>
<keyword evidence="4" id="KW-0862">Zinc</keyword>
<evidence type="ECO:0000256" key="8">
    <source>
        <dbReference type="ARBA" id="ARBA00023242"/>
    </source>
</evidence>
<gene>
    <name evidence="12" type="ORF">Scaly_1158900</name>
</gene>
<evidence type="ECO:0000256" key="6">
    <source>
        <dbReference type="ARBA" id="ARBA00023125"/>
    </source>
</evidence>
<accession>A0AAW2Q2Q5</accession>
<name>A0AAW2Q2Q5_9LAMI</name>
<dbReference type="InterPro" id="IPR036576">
    <property type="entry name" value="WRKY_dom_sf"/>
</dbReference>
<dbReference type="PANTHER" id="PTHR31221">
    <property type="entry name" value="WRKY TRANSCRIPTION FACTOR PROTEIN 1-RELATED"/>
    <property type="match status" value="1"/>
</dbReference>
<feature type="compositionally biased region" description="Basic and acidic residues" evidence="10">
    <location>
        <begin position="210"/>
        <end position="221"/>
    </location>
</feature>
<keyword evidence="3" id="KW-0677">Repeat</keyword>
<evidence type="ECO:0000256" key="1">
    <source>
        <dbReference type="ARBA" id="ARBA00004123"/>
    </source>
</evidence>
<dbReference type="Gene3D" id="2.20.25.80">
    <property type="entry name" value="WRKY domain"/>
    <property type="match status" value="2"/>
</dbReference>
<proteinExistence type="inferred from homology"/>
<feature type="compositionally biased region" description="Basic and acidic residues" evidence="10">
    <location>
        <begin position="40"/>
        <end position="54"/>
    </location>
</feature>
<dbReference type="SMART" id="SM00774">
    <property type="entry name" value="WRKY"/>
    <property type="match status" value="2"/>
</dbReference>
<organism evidence="12">
    <name type="scientific">Sesamum calycinum</name>
    <dbReference type="NCBI Taxonomy" id="2727403"/>
    <lineage>
        <taxon>Eukaryota</taxon>
        <taxon>Viridiplantae</taxon>
        <taxon>Streptophyta</taxon>
        <taxon>Embryophyta</taxon>
        <taxon>Tracheophyta</taxon>
        <taxon>Spermatophyta</taxon>
        <taxon>Magnoliopsida</taxon>
        <taxon>eudicotyledons</taxon>
        <taxon>Gunneridae</taxon>
        <taxon>Pentapetalae</taxon>
        <taxon>asterids</taxon>
        <taxon>lamiids</taxon>
        <taxon>Lamiales</taxon>
        <taxon>Pedaliaceae</taxon>
        <taxon>Sesamum</taxon>
    </lineage>
</organism>
<feature type="domain" description="WRKY" evidence="11">
    <location>
        <begin position="520"/>
        <end position="585"/>
    </location>
</feature>
<sequence>MQQANSQQDVNQKVNSCTLPEKEPSALCLKQNSESGNHASHLDKVSPATRRETYDFPQRQSSEEERTVSCKNKKDTAMLMQKQVSNPKFPAQDSKPPLVSHLMRDERTLAKLQPRRNLDAGIQRSTSDQGSFPHGIPQDFSKIPKDEPDNLQLRQSTDSGVQTSGKCEERNSSVKNEMASDILLPAQILQGVAASQSEKQELTSSTRAENAVEKLQPRRNPETGVCNSQSYQVGVPLSTSKKLSTIPKEEQEPNSLQPIQCLDARNHAVVSKEEKCTHTKMETVSQNFVQISGVSVGVAVPQYDQEKLTYSTKSEKVEKLQPRRNPDPVVPGSQSDAESTPSKVLEKGSDDGYNWRKYGQKLIKGNEFIRSYYKCTYPNCQAKKQVEKSHDGSKTDINYLGQHHHQKPQHSPQVTSAFQVRAPETPTVTASKGDLLSDPEPIIDHHISNQHTAPTETSGQSTVARSADSVARTAPCSNNDSNDKDDQPDSKRQKKEITSADDNGLNRPNSDSRHVVQTLSEVDIVNDGYRWRKYGQKLVKGNPNPRSYYRCSNAGCPVKKHVERASHDSKVVITTYEGQHDHDKPPSRTVTQSLARDDANMMTTIGESRSKPEENNPVSLEMVVHTLHGMDIIIYFDQKYVFNLPVYGHWGHLKLPLPNTAFTTGQKLAENQLPELWRLAG</sequence>
<evidence type="ECO:0000313" key="12">
    <source>
        <dbReference type="EMBL" id="KAL0362037.1"/>
    </source>
</evidence>
<dbReference type="GO" id="GO:0005634">
    <property type="term" value="C:nucleus"/>
    <property type="evidence" value="ECO:0007669"/>
    <property type="project" value="UniProtKB-SubCell"/>
</dbReference>
<feature type="region of interest" description="Disordered" evidence="10">
    <location>
        <begin position="449"/>
        <end position="514"/>
    </location>
</feature>
<dbReference type="PANTHER" id="PTHR31221:SF125">
    <property type="entry name" value="WRKY TRANSCRIPTION FACTOR 1"/>
    <property type="match status" value="1"/>
</dbReference>
<keyword evidence="5" id="KW-0805">Transcription regulation</keyword>
<feature type="compositionally biased region" description="Basic and acidic residues" evidence="10">
    <location>
        <begin position="313"/>
        <end position="326"/>
    </location>
</feature>
<comment type="caution">
    <text evidence="12">The sequence shown here is derived from an EMBL/GenBank/DDBJ whole genome shotgun (WGS) entry which is preliminary data.</text>
</comment>
<feature type="compositionally biased region" description="Polar residues" evidence="10">
    <location>
        <begin position="449"/>
        <end position="464"/>
    </location>
</feature>
<dbReference type="PROSITE" id="PS50811">
    <property type="entry name" value="WRKY"/>
    <property type="match status" value="2"/>
</dbReference>
<evidence type="ECO:0000256" key="5">
    <source>
        <dbReference type="ARBA" id="ARBA00023015"/>
    </source>
</evidence>
<dbReference type="GO" id="GO:0046872">
    <property type="term" value="F:metal ion binding"/>
    <property type="evidence" value="ECO:0007669"/>
    <property type="project" value="UniProtKB-KW"/>
</dbReference>
<feature type="domain" description="WRKY" evidence="11">
    <location>
        <begin position="350"/>
        <end position="408"/>
    </location>
</feature>
<feature type="compositionally biased region" description="Polar residues" evidence="10">
    <location>
        <begin position="332"/>
        <end position="342"/>
    </location>
</feature>
<feature type="compositionally biased region" description="Basic and acidic residues" evidence="10">
    <location>
        <begin position="481"/>
        <end position="498"/>
    </location>
</feature>
<feature type="compositionally biased region" description="Basic and acidic residues" evidence="10">
    <location>
        <begin position="61"/>
        <end position="73"/>
    </location>
</feature>
<dbReference type="GO" id="GO:0043565">
    <property type="term" value="F:sequence-specific DNA binding"/>
    <property type="evidence" value="ECO:0007669"/>
    <property type="project" value="InterPro"/>
</dbReference>
<feature type="compositionally biased region" description="Polar residues" evidence="10">
    <location>
        <begin position="152"/>
        <end position="165"/>
    </location>
</feature>
<keyword evidence="7" id="KW-0804">Transcription</keyword>
<dbReference type="EMBL" id="JACGWM010000007">
    <property type="protein sequence ID" value="KAL0362037.1"/>
    <property type="molecule type" value="Genomic_DNA"/>
</dbReference>
<evidence type="ECO:0000256" key="3">
    <source>
        <dbReference type="ARBA" id="ARBA00022737"/>
    </source>
</evidence>
<keyword evidence="2" id="KW-0479">Metal-binding</keyword>
<feature type="region of interest" description="Disordered" evidence="10">
    <location>
        <begin position="1"/>
        <end position="73"/>
    </location>
</feature>
<dbReference type="InterPro" id="IPR003657">
    <property type="entry name" value="WRKY_dom"/>
</dbReference>
<comment type="similarity">
    <text evidence="9">Belongs to the WRKY group I family.</text>
</comment>
<dbReference type="AlphaFoldDB" id="A0AAW2Q2Q5"/>
<keyword evidence="8" id="KW-0539">Nucleus</keyword>
<feature type="compositionally biased region" description="Basic and acidic residues" evidence="10">
    <location>
        <begin position="385"/>
        <end position="394"/>
    </location>
</feature>
<protein>
    <submittedName>
        <fullName evidence="12">WRKY transcription factor WRKY24</fullName>
    </submittedName>
</protein>
<dbReference type="FunFam" id="2.20.25.80:FF:000006">
    <property type="entry name" value="WRKY transcription factor"/>
    <property type="match status" value="1"/>
</dbReference>
<feature type="compositionally biased region" description="Polar residues" evidence="10">
    <location>
        <begin position="1"/>
        <end position="18"/>
    </location>
</feature>
<feature type="compositionally biased region" description="Polar residues" evidence="10">
    <location>
        <begin position="195"/>
        <end position="208"/>
    </location>
</feature>